<dbReference type="AlphaFoldDB" id="A0AA42DU61"/>
<organism evidence="1 2">
    <name type="scientific">Holtiella tumoricola</name>
    <dbReference type="NCBI Taxonomy" id="3018743"/>
    <lineage>
        <taxon>Bacteria</taxon>
        <taxon>Bacillati</taxon>
        <taxon>Bacillota</taxon>
        <taxon>Clostridia</taxon>
        <taxon>Lachnospirales</taxon>
        <taxon>Cellulosilyticaceae</taxon>
        <taxon>Holtiella</taxon>
    </lineage>
</organism>
<name>A0AA42DU61_9FIRM</name>
<dbReference type="Proteomes" id="UP001169242">
    <property type="component" value="Unassembled WGS sequence"/>
</dbReference>
<evidence type="ECO:0000313" key="2">
    <source>
        <dbReference type="Proteomes" id="UP001169242"/>
    </source>
</evidence>
<gene>
    <name evidence="1" type="ORF">PBV87_21400</name>
</gene>
<dbReference type="EMBL" id="JAQIFT010000069">
    <property type="protein sequence ID" value="MDA3734034.1"/>
    <property type="molecule type" value="Genomic_DNA"/>
</dbReference>
<keyword evidence="2" id="KW-1185">Reference proteome</keyword>
<accession>A0AA42DU61</accession>
<proteinExistence type="predicted"/>
<dbReference type="RefSeq" id="WP_271013686.1">
    <property type="nucleotide sequence ID" value="NZ_JAQIFT010000069.1"/>
</dbReference>
<reference evidence="1" key="1">
    <citation type="journal article" date="2023" name="Int. J. Syst. Evol. Microbiol.">
        <title>&lt;i&gt;Holtiella tumoricola&lt;/i&gt; gen. nov. sp. nov., isolated from a human clinical sample.</title>
        <authorList>
            <person name="Allen-Vercoe E."/>
            <person name="Daigneault M.C."/>
            <person name="Vancuren S.J."/>
            <person name="Cochrane K."/>
            <person name="O'Neal L.L."/>
            <person name="Sankaranarayanan K."/>
            <person name="Lawson P.A."/>
        </authorList>
    </citation>
    <scope>NUCLEOTIDE SEQUENCE</scope>
    <source>
        <strain evidence="1">CC70A</strain>
    </source>
</reference>
<comment type="caution">
    <text evidence="1">The sequence shown here is derived from an EMBL/GenBank/DDBJ whole genome shotgun (WGS) entry which is preliminary data.</text>
</comment>
<protein>
    <submittedName>
        <fullName evidence="1">Uncharacterized protein</fullName>
    </submittedName>
</protein>
<evidence type="ECO:0000313" key="1">
    <source>
        <dbReference type="EMBL" id="MDA3734034.1"/>
    </source>
</evidence>
<sequence>MKIRLLDKSCIGSETFYQDFLNDQIKDKEEYFTDEYVYIDQAPAFPIYLNISNEAERNRRFQEAFETISKYYLETDRDVHMNGVFWYTLFCTEHRAYILDQYPSVTESIKEFKNIVLKKFDWESYVYKCVLGAQYVNDYVQDIEVRRKYYRLIAENLDLYNYIIKYEIFRNDRFLLNVLDIINDHEGLSKILKAKIKDRPDLGKDERYGRRVVFEFNKSYPIVMSPMMEKEELEKLFFEYLGYYYDVSEIGS</sequence>